<evidence type="ECO:0008006" key="3">
    <source>
        <dbReference type="Google" id="ProtNLM"/>
    </source>
</evidence>
<feature type="chain" id="PRO_5041723758" description="DUF4136 domain-containing protein" evidence="1">
    <location>
        <begin position="20"/>
        <end position="190"/>
    </location>
</feature>
<keyword evidence="1" id="KW-0732">Signal</keyword>
<name>A0AA95HCL8_9GAMM</name>
<dbReference type="PROSITE" id="PS51257">
    <property type="entry name" value="PROKAR_LIPOPROTEIN"/>
    <property type="match status" value="1"/>
</dbReference>
<gene>
    <name evidence="2" type="ORF">QJT81_12475</name>
</gene>
<dbReference type="KEGG" id="tput:QJT81_12475"/>
<protein>
    <recommendedName>
        <fullName evidence="3">DUF4136 domain-containing protein</fullName>
    </recommendedName>
</protein>
<feature type="signal peptide" evidence="1">
    <location>
        <begin position="1"/>
        <end position="19"/>
    </location>
</feature>
<proteinExistence type="predicted"/>
<sequence>MKQLLAFTFVLLFFSACSSMETNIKNSSDIKLKKYAPYTIQVRTPSSDLSPLIYEFAVQEFSKSLDIAEKEKGKGTIEVTFSSQGESAFIGTSSTNAQAYSSGWYTGNTSYNSSRITGQANTITSGGSFTWQNSTLFVVVRDSEGHRLYSADYKYKGGWELSGFVVNTPEEAARLCIERVHEQMIKEDIL</sequence>
<organism evidence="2">
    <name type="scientific">Candidatus Thiothrix putei</name>
    <dbReference type="NCBI Taxonomy" id="3080811"/>
    <lineage>
        <taxon>Bacteria</taxon>
        <taxon>Pseudomonadati</taxon>
        <taxon>Pseudomonadota</taxon>
        <taxon>Gammaproteobacteria</taxon>
        <taxon>Thiotrichales</taxon>
        <taxon>Thiotrichaceae</taxon>
        <taxon>Thiothrix</taxon>
    </lineage>
</organism>
<dbReference type="EMBL" id="CP124756">
    <property type="protein sequence ID" value="WGZ92679.1"/>
    <property type="molecule type" value="Genomic_DNA"/>
</dbReference>
<evidence type="ECO:0000313" key="2">
    <source>
        <dbReference type="EMBL" id="WGZ92679.1"/>
    </source>
</evidence>
<dbReference type="AlphaFoldDB" id="A0AA95HCL8"/>
<evidence type="ECO:0000256" key="1">
    <source>
        <dbReference type="SAM" id="SignalP"/>
    </source>
</evidence>
<accession>A0AA95HCL8</accession>
<reference evidence="2" key="2">
    <citation type="submission" date="2023-04" db="EMBL/GenBank/DDBJ databases">
        <authorList>
            <person name="Beletskiy A.V."/>
            <person name="Mardanov A.V."/>
            <person name="Ravin N.V."/>
        </authorList>
    </citation>
    <scope>NUCLEOTIDE SEQUENCE</scope>
    <source>
        <strain evidence="2">GKL-02</strain>
    </source>
</reference>
<dbReference type="Proteomes" id="UP001301326">
    <property type="component" value="Chromosome"/>
</dbReference>
<reference evidence="2" key="1">
    <citation type="journal article" date="2023" name="Int. J. Mol. Sci.">
        <title>Metagenomics Revealed a New Genus 'Candidatus Thiocaldithrix dubininis' gen. nov., sp. nov. and a New Species 'Candidatus Thiothrix putei' sp. nov. in the Family Thiotrichaceae, Some Members of Which Have Traits of Both Na+- and H+-Motive Energetics.</title>
        <authorList>
            <person name="Ravin N.V."/>
            <person name="Muntyan M.S."/>
            <person name="Smolyakov D.D."/>
            <person name="Rudenko T.S."/>
            <person name="Beletsky A.V."/>
            <person name="Mardanov A.V."/>
            <person name="Grabovich M.Y."/>
        </authorList>
    </citation>
    <scope>NUCLEOTIDE SEQUENCE</scope>
    <source>
        <strain evidence="2">GKL-02</strain>
    </source>
</reference>